<feature type="chain" id="PRO_5032317131" evidence="1">
    <location>
        <begin position="19"/>
        <end position="704"/>
    </location>
</feature>
<dbReference type="Pfam" id="PF00149">
    <property type="entry name" value="Metallophos"/>
    <property type="match status" value="1"/>
</dbReference>
<sequence length="704" mass="76685">MQVWKLGMVAGAAALALAGCGGSDGDRADGGTNSQAVAFMADVHFQDVYGDLKNSGFKGVPTANGMFATIRTMYAQLTSTRLFNENYFAFRAALDDSLAKGVKLVAFPGDFSDDGQPLNVNGFRAVLAEYEKKGMRFFIAPGNHDPVAPYDDDEKGKDDFMAANGSTVKVYAKNYQGCLNAEANVVCTDQLMEQGYASLLRDLAPYGLMPNEKDVYWETPYSTYAQDKYSYAEATRQARLGQRSYEICKEGEGGKFKQAGYTNCTSIADVSYLVEPVKGLWLLSVDANVFVPDKLDPAKPNSPKGFTGAGNAGWNKMTTHKKSVMAWIESVSARAKAQGKQLVAFSHYPTMDFYANQTDAIKAAFKPGAFQTARVPEQATAEAVAATGLPLHIGGHMHFNGTNDYLSKSGKYLVNVQSPSLAVYGAAYKIVRFDTPRKVDVQTVALNNVPRFNELFPLYEMEWKYVEGSSKPEDAKRRWDKAILSSTSYGDFTSRYFGELSRLRFLDEYWACDMKDLVSQLNLQQMLTMAQLDTKVTYAQLAGLAAQGVAVPFKPSAGCLQGGPVAGNAAQWAADWAVAENAARAKAQAAGVDFSALANVSAYTFYGDFHRTVYAGALSLNDMGKQRVQQYRLLMSAFPALTSAPQKTGDKLADSTPVGQPFQYSFKQVFSILKGLGSGKPSDHFSVDFDARTLRAEGSDSLKF</sequence>
<evidence type="ECO:0000256" key="1">
    <source>
        <dbReference type="SAM" id="SignalP"/>
    </source>
</evidence>
<dbReference type="RefSeq" id="WP_197955961.1">
    <property type="nucleotide sequence ID" value="NZ_CP065668.1"/>
</dbReference>
<evidence type="ECO:0000313" key="4">
    <source>
        <dbReference type="Proteomes" id="UP000594778"/>
    </source>
</evidence>
<name>A0A7T2S4H7_DELAC</name>
<feature type="signal peptide" evidence="1">
    <location>
        <begin position="1"/>
        <end position="18"/>
    </location>
</feature>
<accession>A0A7T2S4H7</accession>
<dbReference type="EMBL" id="CP065668">
    <property type="protein sequence ID" value="QPS08766.1"/>
    <property type="molecule type" value="Genomic_DNA"/>
</dbReference>
<dbReference type="GO" id="GO:0016787">
    <property type="term" value="F:hydrolase activity"/>
    <property type="evidence" value="ECO:0007669"/>
    <property type="project" value="InterPro"/>
</dbReference>
<dbReference type="Proteomes" id="UP000594778">
    <property type="component" value="Chromosome"/>
</dbReference>
<reference evidence="3 4" key="1">
    <citation type="submission" date="2020-12" db="EMBL/GenBank/DDBJ databases">
        <title>FDA dAtabase for Regulatory Grade micrObial Sequences (FDA-ARGOS): Supporting development and validation of Infectious Disease Dx tests.</title>
        <authorList>
            <person name="Sproer C."/>
            <person name="Gronow S."/>
            <person name="Severitt S."/>
            <person name="Schroder I."/>
            <person name="Tallon L."/>
            <person name="Sadzewicz L."/>
            <person name="Zhao X."/>
            <person name="Boylan J."/>
            <person name="Ott S."/>
            <person name="Bowen H."/>
            <person name="Vavikolanu K."/>
            <person name="Mehta A."/>
            <person name="Aluvathingal J."/>
            <person name="Nadendla S."/>
            <person name="Lowell S."/>
            <person name="Myers T."/>
            <person name="Yan Y."/>
            <person name="Sichtig H."/>
        </authorList>
    </citation>
    <scope>NUCLEOTIDE SEQUENCE [LARGE SCALE GENOMIC DNA]</scope>
    <source>
        <strain evidence="3 4">FDAARGOS_909</strain>
    </source>
</reference>
<feature type="domain" description="Calcineurin-like phosphoesterase" evidence="2">
    <location>
        <begin position="37"/>
        <end position="178"/>
    </location>
</feature>
<keyword evidence="1" id="KW-0732">Signal</keyword>
<dbReference type="AlphaFoldDB" id="A0A7T2S4H7"/>
<gene>
    <name evidence="3" type="ORF">I6G66_01520</name>
</gene>
<dbReference type="PROSITE" id="PS51257">
    <property type="entry name" value="PROKAR_LIPOPROTEIN"/>
    <property type="match status" value="1"/>
</dbReference>
<evidence type="ECO:0000259" key="2">
    <source>
        <dbReference type="Pfam" id="PF00149"/>
    </source>
</evidence>
<organism evidence="3 4">
    <name type="scientific">Delftia acidovorans</name>
    <name type="common">Pseudomonas acidovorans</name>
    <name type="synonym">Comamonas acidovorans</name>
    <dbReference type="NCBI Taxonomy" id="80866"/>
    <lineage>
        <taxon>Bacteria</taxon>
        <taxon>Pseudomonadati</taxon>
        <taxon>Pseudomonadota</taxon>
        <taxon>Betaproteobacteria</taxon>
        <taxon>Burkholderiales</taxon>
        <taxon>Comamonadaceae</taxon>
        <taxon>Delftia</taxon>
    </lineage>
</organism>
<dbReference type="InterPro" id="IPR029052">
    <property type="entry name" value="Metallo-depent_PP-like"/>
</dbReference>
<dbReference type="SUPFAM" id="SSF56300">
    <property type="entry name" value="Metallo-dependent phosphatases"/>
    <property type="match status" value="1"/>
</dbReference>
<proteinExistence type="predicted"/>
<dbReference type="Gene3D" id="3.60.21.10">
    <property type="match status" value="2"/>
</dbReference>
<evidence type="ECO:0000313" key="3">
    <source>
        <dbReference type="EMBL" id="QPS08766.1"/>
    </source>
</evidence>
<protein>
    <submittedName>
        <fullName evidence="3">Metallophosphoesterase</fullName>
    </submittedName>
</protein>
<dbReference type="InterPro" id="IPR004843">
    <property type="entry name" value="Calcineurin-like_PHP"/>
</dbReference>